<dbReference type="CDD" id="cd06587">
    <property type="entry name" value="VOC"/>
    <property type="match status" value="1"/>
</dbReference>
<dbReference type="KEGG" id="rsin:B6N60_03892"/>
<dbReference type="Proteomes" id="UP000683511">
    <property type="component" value="Chromosome"/>
</dbReference>
<accession>A0A975TAL4</accession>
<protein>
    <submittedName>
        <fullName evidence="2">Glyoxalase/bleomycin resistance protein/dioxygenase</fullName>
    </submittedName>
</protein>
<dbReference type="InterPro" id="IPR037523">
    <property type="entry name" value="VOC_core"/>
</dbReference>
<dbReference type="InterPro" id="IPR029068">
    <property type="entry name" value="Glyas_Bleomycin-R_OHBP_Dase"/>
</dbReference>
<dbReference type="PROSITE" id="PS51819">
    <property type="entry name" value="VOC"/>
    <property type="match status" value="1"/>
</dbReference>
<dbReference type="EMBL" id="CP021056">
    <property type="protein sequence ID" value="QXE25180.1"/>
    <property type="molecule type" value="Genomic_DNA"/>
</dbReference>
<feature type="domain" description="VOC" evidence="1">
    <location>
        <begin position="1"/>
        <end position="142"/>
    </location>
</feature>
<dbReference type="Gene3D" id="3.10.180.10">
    <property type="entry name" value="2,3-Dihydroxybiphenyl 1,2-Dioxygenase, domain 1"/>
    <property type="match status" value="1"/>
</dbReference>
<evidence type="ECO:0000313" key="3">
    <source>
        <dbReference type="Proteomes" id="UP000683511"/>
    </source>
</evidence>
<evidence type="ECO:0000259" key="1">
    <source>
        <dbReference type="PROSITE" id="PS51819"/>
    </source>
</evidence>
<dbReference type="RefSeq" id="WP_190603390.1">
    <property type="nucleotide sequence ID" value="NZ_CP021056.1"/>
</dbReference>
<dbReference type="Pfam" id="PF13669">
    <property type="entry name" value="Glyoxalase_4"/>
    <property type="match status" value="1"/>
</dbReference>
<keyword evidence="3" id="KW-1185">Reference proteome</keyword>
<evidence type="ECO:0000313" key="2">
    <source>
        <dbReference type="EMBL" id="QXE25180.1"/>
    </source>
</evidence>
<sequence length="147" mass="16630">MHHASIRTANIHRAIAFYEQLGFTVCDHFTTGYTLACWLEGLDSRIELIQIPQPKPAPDAFADEHYVGYYHLSFDITTITADLSLWLNNLKASFTQAATTQPELIQPLKILLEPTQQQIGDRILEVAFIADTDGLPLEFIRFLQKLG</sequence>
<dbReference type="SUPFAM" id="SSF54593">
    <property type="entry name" value="Glyoxalase/Bleomycin resistance protein/Dihydroxybiphenyl dioxygenase"/>
    <property type="match status" value="1"/>
</dbReference>
<organism evidence="2 3">
    <name type="scientific">Richelia sinica FACHB-800</name>
    <dbReference type="NCBI Taxonomy" id="1357546"/>
    <lineage>
        <taxon>Bacteria</taxon>
        <taxon>Bacillati</taxon>
        <taxon>Cyanobacteriota</taxon>
        <taxon>Cyanophyceae</taxon>
        <taxon>Nostocales</taxon>
        <taxon>Nostocaceae</taxon>
        <taxon>Richelia</taxon>
    </lineage>
</organism>
<reference evidence="2" key="1">
    <citation type="submission" date="2017-04" db="EMBL/GenBank/DDBJ databases">
        <title>Genome deletions in a multicellular cyanobacterial endosymbiont for morphological adaptation in marine diatoms.</title>
        <authorList>
            <person name="Wang Y."/>
            <person name="Gao H."/>
            <person name="Li R."/>
            <person name="Xu X."/>
        </authorList>
    </citation>
    <scope>NUCLEOTIDE SEQUENCE</scope>
    <source>
        <strain evidence="2">FACHB 800</strain>
    </source>
</reference>
<dbReference type="AlphaFoldDB" id="A0A975TAL4"/>
<proteinExistence type="predicted"/>
<name>A0A975TAL4_9NOST</name>
<gene>
    <name evidence="2" type="ORF">B6N60_03892</name>
</gene>